<dbReference type="Proteomes" id="UP001427805">
    <property type="component" value="Unassembled WGS sequence"/>
</dbReference>
<evidence type="ECO:0000313" key="2">
    <source>
        <dbReference type="Proteomes" id="UP001427805"/>
    </source>
</evidence>
<reference evidence="1 2" key="1">
    <citation type="submission" date="2024-05" db="EMBL/GenBank/DDBJ databases">
        <title>Sphingomonas sp. HF-S3 16S ribosomal RNA gene Genome sequencing and assembly.</title>
        <authorList>
            <person name="Lee H."/>
        </authorList>
    </citation>
    <scope>NUCLEOTIDE SEQUENCE [LARGE SCALE GENOMIC DNA]</scope>
    <source>
        <strain evidence="1 2">HF-S3</strain>
    </source>
</reference>
<gene>
    <name evidence="1" type="ORF">TPR58_21185</name>
</gene>
<comment type="caution">
    <text evidence="1">The sequence shown here is derived from an EMBL/GenBank/DDBJ whole genome shotgun (WGS) entry which is preliminary data.</text>
</comment>
<name>A0ABV0BFT0_9SPHN</name>
<dbReference type="EMBL" id="JBDIZK010000016">
    <property type="protein sequence ID" value="MEN3749701.1"/>
    <property type="molecule type" value="Genomic_DNA"/>
</dbReference>
<organism evidence="1 2">
    <name type="scientific">Sphingomonas rustica</name>
    <dbReference type="NCBI Taxonomy" id="3103142"/>
    <lineage>
        <taxon>Bacteria</taxon>
        <taxon>Pseudomonadati</taxon>
        <taxon>Pseudomonadota</taxon>
        <taxon>Alphaproteobacteria</taxon>
        <taxon>Sphingomonadales</taxon>
        <taxon>Sphingomonadaceae</taxon>
        <taxon>Sphingomonas</taxon>
    </lineage>
</organism>
<keyword evidence="2" id="KW-1185">Reference proteome</keyword>
<dbReference type="RefSeq" id="WP_346248748.1">
    <property type="nucleotide sequence ID" value="NZ_JBDIZK010000016.1"/>
</dbReference>
<proteinExistence type="predicted"/>
<dbReference type="SUPFAM" id="SSF46785">
    <property type="entry name" value="Winged helix' DNA-binding domain"/>
    <property type="match status" value="1"/>
</dbReference>
<protein>
    <submittedName>
        <fullName evidence="1">Transcriptional regulator</fullName>
    </submittedName>
</protein>
<accession>A0ABV0BFT0</accession>
<dbReference type="InterPro" id="IPR036390">
    <property type="entry name" value="WH_DNA-bd_sf"/>
</dbReference>
<sequence>MPETTAELSPLQRAQALYDLRRAREPFFGQNADLFGEPAWDILLDLYIAQERGIDTCVSDACIGACVPSSTGIRWLAILEERGLIERESDRFDARRRSVRLTRRAREVLTAYLLSC</sequence>
<evidence type="ECO:0000313" key="1">
    <source>
        <dbReference type="EMBL" id="MEN3749701.1"/>
    </source>
</evidence>
<dbReference type="Gene3D" id="1.10.10.10">
    <property type="entry name" value="Winged helix-like DNA-binding domain superfamily/Winged helix DNA-binding domain"/>
    <property type="match status" value="1"/>
</dbReference>
<dbReference type="InterPro" id="IPR036388">
    <property type="entry name" value="WH-like_DNA-bd_sf"/>
</dbReference>